<dbReference type="GO" id="GO:0003676">
    <property type="term" value="F:nucleic acid binding"/>
    <property type="evidence" value="ECO:0007669"/>
    <property type="project" value="InterPro"/>
</dbReference>
<feature type="domain" description="Integrase catalytic" evidence="1">
    <location>
        <begin position="1"/>
        <end position="94"/>
    </location>
</feature>
<proteinExistence type="predicted"/>
<organism evidence="2 3">
    <name type="scientific">Lithospermum erythrorhizon</name>
    <name type="common">Purple gromwell</name>
    <name type="synonym">Lithospermum officinale var. erythrorhizon</name>
    <dbReference type="NCBI Taxonomy" id="34254"/>
    <lineage>
        <taxon>Eukaryota</taxon>
        <taxon>Viridiplantae</taxon>
        <taxon>Streptophyta</taxon>
        <taxon>Embryophyta</taxon>
        <taxon>Tracheophyta</taxon>
        <taxon>Spermatophyta</taxon>
        <taxon>Magnoliopsida</taxon>
        <taxon>eudicotyledons</taxon>
        <taxon>Gunneridae</taxon>
        <taxon>Pentapetalae</taxon>
        <taxon>asterids</taxon>
        <taxon>lamiids</taxon>
        <taxon>Boraginales</taxon>
        <taxon>Boraginaceae</taxon>
        <taxon>Boraginoideae</taxon>
        <taxon>Lithospermeae</taxon>
        <taxon>Lithospermum</taxon>
    </lineage>
</organism>
<dbReference type="EMBL" id="BAABME010016554">
    <property type="protein sequence ID" value="GAA0146442.1"/>
    <property type="molecule type" value="Genomic_DNA"/>
</dbReference>
<gene>
    <name evidence="2" type="ORF">LIER_36317</name>
</gene>
<dbReference type="InterPro" id="IPR001584">
    <property type="entry name" value="Integrase_cat-core"/>
</dbReference>
<dbReference type="Gene3D" id="3.30.420.10">
    <property type="entry name" value="Ribonuclease H-like superfamily/Ribonuclease H"/>
    <property type="match status" value="1"/>
</dbReference>
<dbReference type="PROSITE" id="PS50994">
    <property type="entry name" value="INTEGRASE"/>
    <property type="match status" value="1"/>
</dbReference>
<dbReference type="AlphaFoldDB" id="A0AAV3P8Y3"/>
<name>A0AAV3P8Y3_LITER</name>
<dbReference type="Proteomes" id="UP001454036">
    <property type="component" value="Unassembled WGS sequence"/>
</dbReference>
<dbReference type="GO" id="GO:0015074">
    <property type="term" value="P:DNA integration"/>
    <property type="evidence" value="ECO:0007669"/>
    <property type="project" value="InterPro"/>
</dbReference>
<keyword evidence="3" id="KW-1185">Reference proteome</keyword>
<dbReference type="PANTHER" id="PTHR42648:SF31">
    <property type="entry name" value="RNA-DIRECTED DNA POLYMERASE"/>
    <property type="match status" value="1"/>
</dbReference>
<evidence type="ECO:0000313" key="3">
    <source>
        <dbReference type="Proteomes" id="UP001454036"/>
    </source>
</evidence>
<accession>A0AAV3P8Y3</accession>
<protein>
    <recommendedName>
        <fullName evidence="1">Integrase catalytic domain-containing protein</fullName>
    </recommendedName>
</protein>
<reference evidence="2 3" key="1">
    <citation type="submission" date="2024-01" db="EMBL/GenBank/DDBJ databases">
        <title>The complete chloroplast genome sequence of Lithospermum erythrorhizon: insights into the phylogenetic relationship among Boraginaceae species and the maternal lineages of purple gromwells.</title>
        <authorList>
            <person name="Okada T."/>
            <person name="Watanabe K."/>
        </authorList>
    </citation>
    <scope>NUCLEOTIDE SEQUENCE [LARGE SCALE GENOMIC DNA]</scope>
</reference>
<dbReference type="InterPro" id="IPR012337">
    <property type="entry name" value="RNaseH-like_sf"/>
</dbReference>
<dbReference type="InterPro" id="IPR039537">
    <property type="entry name" value="Retrotran_Ty1/copia-like"/>
</dbReference>
<evidence type="ECO:0000313" key="2">
    <source>
        <dbReference type="EMBL" id="GAA0146442.1"/>
    </source>
</evidence>
<dbReference type="InterPro" id="IPR036397">
    <property type="entry name" value="RNaseH_sf"/>
</dbReference>
<evidence type="ECO:0000259" key="1">
    <source>
        <dbReference type="PROSITE" id="PS50994"/>
    </source>
</evidence>
<dbReference type="SUPFAM" id="SSF53098">
    <property type="entry name" value="Ribonuclease H-like"/>
    <property type="match status" value="1"/>
</dbReference>
<comment type="caution">
    <text evidence="2">The sequence shown here is derived from an EMBL/GenBank/DDBJ whole genome shotgun (WGS) entry which is preliminary data.</text>
</comment>
<dbReference type="PANTHER" id="PTHR42648">
    <property type="entry name" value="TRANSPOSASE, PUTATIVE-RELATED"/>
    <property type="match status" value="1"/>
</dbReference>
<sequence>MNDKMEVFTLFIQFLALVERQFDALVKIVRSDNGTKFFWLKKYLVERGIIFQTSCVGTPHQNGRVEQKHMHLLNVARALKFQATCLQSFGENVC</sequence>